<sequence length="253" mass="28183">MANFLKSITKIFTRRRNRQLACTMHLSDPNHVHTDACFVEIAALSVIELFQSQGCKSCPPALPTIHKAIDNATNSLLLTYDVTYWDNADWKDTFGRSAWDARQRAYVTKWGRTGIFTPQVVVDGVADGVGARQGEVSDIIARARDMGNQMAWSIGIDRFGEELFIKSDRSEAETHDIVVVSYDPRSQIVKVGKGTNKGKKMPYRNLVSDVQKIGEWRGGEVKVELPQFGQDKMERVVLVQGQQGGPVVSALKV</sequence>
<organism evidence="1 2">
    <name type="scientific">Knufia fluminis</name>
    <dbReference type="NCBI Taxonomy" id="191047"/>
    <lineage>
        <taxon>Eukaryota</taxon>
        <taxon>Fungi</taxon>
        <taxon>Dikarya</taxon>
        <taxon>Ascomycota</taxon>
        <taxon>Pezizomycotina</taxon>
        <taxon>Eurotiomycetes</taxon>
        <taxon>Chaetothyriomycetidae</taxon>
        <taxon>Chaetothyriales</taxon>
        <taxon>Trichomeriaceae</taxon>
        <taxon>Knufia</taxon>
    </lineage>
</organism>
<keyword evidence="2" id="KW-1185">Reference proteome</keyword>
<dbReference type="SUPFAM" id="SSF52833">
    <property type="entry name" value="Thioredoxin-like"/>
    <property type="match status" value="1"/>
</dbReference>
<dbReference type="EMBL" id="JAKLMC020000007">
    <property type="protein sequence ID" value="KAK5954953.1"/>
    <property type="molecule type" value="Genomic_DNA"/>
</dbReference>
<dbReference type="Proteomes" id="UP001316803">
    <property type="component" value="Unassembled WGS sequence"/>
</dbReference>
<dbReference type="InterPro" id="IPR010634">
    <property type="entry name" value="DUF1223"/>
</dbReference>
<evidence type="ECO:0000313" key="1">
    <source>
        <dbReference type="EMBL" id="KAK5954953.1"/>
    </source>
</evidence>
<dbReference type="AlphaFoldDB" id="A0AAN8EMW1"/>
<gene>
    <name evidence="1" type="ORF">OHC33_003632</name>
</gene>
<reference evidence="1 2" key="1">
    <citation type="submission" date="2022-12" db="EMBL/GenBank/DDBJ databases">
        <title>Genomic features and morphological characterization of a novel Knufia sp. strain isolated from spacecraft assembly facility.</title>
        <authorList>
            <person name="Teixeira M."/>
            <person name="Chander A.M."/>
            <person name="Stajich J.E."/>
            <person name="Venkateswaran K."/>
        </authorList>
    </citation>
    <scope>NUCLEOTIDE SEQUENCE [LARGE SCALE GENOMIC DNA]</scope>
    <source>
        <strain evidence="1 2">FJI-L2-BK-P2</strain>
    </source>
</reference>
<proteinExistence type="predicted"/>
<evidence type="ECO:0000313" key="2">
    <source>
        <dbReference type="Proteomes" id="UP001316803"/>
    </source>
</evidence>
<evidence type="ECO:0008006" key="3">
    <source>
        <dbReference type="Google" id="ProtNLM"/>
    </source>
</evidence>
<comment type="caution">
    <text evidence="1">The sequence shown here is derived from an EMBL/GenBank/DDBJ whole genome shotgun (WGS) entry which is preliminary data.</text>
</comment>
<dbReference type="PANTHER" id="PTHR36057">
    <property type="match status" value="1"/>
</dbReference>
<protein>
    <recommendedName>
        <fullName evidence="3">DUF1223-domain-containing protein</fullName>
    </recommendedName>
</protein>
<dbReference type="PANTHER" id="PTHR36057:SF1">
    <property type="entry name" value="LIPOPROTEIN LIPID ATTACHMENT SITE-LIKE PROTEIN, PUTATIVE (DUF1223)-RELATED"/>
    <property type="match status" value="1"/>
</dbReference>
<dbReference type="InterPro" id="IPR036249">
    <property type="entry name" value="Thioredoxin-like_sf"/>
</dbReference>
<name>A0AAN8EMW1_9EURO</name>
<accession>A0AAN8EMW1</accession>
<dbReference type="Pfam" id="PF06764">
    <property type="entry name" value="DUF1223"/>
    <property type="match status" value="1"/>
</dbReference>